<evidence type="ECO:0000256" key="1">
    <source>
        <dbReference type="SAM" id="MobiDB-lite"/>
    </source>
</evidence>
<protein>
    <submittedName>
        <fullName evidence="3">Bacterial alpha-L-rhamnosidase</fullName>
    </submittedName>
</protein>
<dbReference type="EMBL" id="VMNX01000023">
    <property type="protein sequence ID" value="MPY48842.1"/>
    <property type="molecule type" value="Genomic_DNA"/>
</dbReference>
<dbReference type="PANTHER" id="PTHR34987">
    <property type="entry name" value="C, PUTATIVE (AFU_ORTHOLOGUE AFUA_3G02880)-RELATED"/>
    <property type="match status" value="1"/>
</dbReference>
<dbReference type="Gene3D" id="2.60.120.260">
    <property type="entry name" value="Galactose-binding domain-like"/>
    <property type="match status" value="2"/>
</dbReference>
<gene>
    <name evidence="3" type="ORF">FPZ41_09785</name>
</gene>
<dbReference type="InterPro" id="IPR008928">
    <property type="entry name" value="6-hairpin_glycosidase_sf"/>
</dbReference>
<reference evidence="3 4" key="1">
    <citation type="submission" date="2019-09" db="EMBL/GenBank/DDBJ databases">
        <authorList>
            <person name="Duangmal K."/>
            <person name="Teo W.F.A."/>
            <person name="Lipun K."/>
        </authorList>
    </citation>
    <scope>NUCLEOTIDE SEQUENCE [LARGE SCALE GENOMIC DNA]</scope>
    <source>
        <strain evidence="3 4">K1PN6</strain>
    </source>
</reference>
<dbReference type="Gene3D" id="2.60.420.10">
    <property type="entry name" value="Maltose phosphorylase, domain 3"/>
    <property type="match status" value="1"/>
</dbReference>
<dbReference type="Proteomes" id="UP000373149">
    <property type="component" value="Unassembled WGS sequence"/>
</dbReference>
<evidence type="ECO:0000313" key="4">
    <source>
        <dbReference type="Proteomes" id="UP000373149"/>
    </source>
</evidence>
<sequence>MSARHRDGTVWSIPAKGRVPDGTRAQPPERGEWPGGWIGPAAGEADGRFGRVLFRRTFDLTGTPPDAVVRITGDSRYILFVNGTEMARGPQRSQPHRIHYDEWDVAEQLTEGRNTLAVLVTYFGESNAIWQRPVASGRLGAAPALLVAGTIGGVPVDSGPAWRAVRCDAWVPFSPQGVEGVPATCCDARRLPADWTRTDFPDAEWPPAAPLAAAHRGAAGRWVPPVAPYFRPLPRSIPPLGGETVRPVTVSAFTVPRAVTGEPDDTTHPAVSAASAQTATDGERWRKSVSPDADGTVAIHVDAGEDLVVAVDFGRVVVGAFAYTLDVPEGTVVDVAFHERFAHTTDALTPRSGFRYIARGSADTYRSPDTGGMRSATIRVRPVRPGPVSIAGTHLAERLQPIAGDASFSSDDPELDALWQAGVRTVHANSSDAFTDCPSREQRAWVGDGVVHQAVHLVANHDWRAARAYVDLARSPRPDGLLPMSVAGDLEQAGGSTIPSWSLHWIHGLHTLFRYAGLVPEVRRGLATARGVLEWFTDYVDDRGTLDDVPHWNLIDWSSVITEGRCAAITALWCRALREYAEVCTHVGDTDSARWANDLYANAAGGFADFWDAGRGLYVDCVADGRPLSPASQATNAAAIVSGIAPKARWNGIIDRISDPERLVVRSWLGAVGGGLDTAKWNRVSAGPWEIDWDTHTRIVRAEPFFSYVVHDAYALAERTDALLASVRDWTVFLHDGFDTFGEAWGWGTPCHGWSATPTKDLTRYVLGVTPDAPGFTVARVAPRPYGLGRITGRTPTPHGVLALTVEDGLVEVTSPVPVAFVPLHGERRLLPAGSHLLELEDAAVADPRQRPGRNGGGGWTTPTPAESSSWE</sequence>
<dbReference type="PANTHER" id="PTHR34987:SF4">
    <property type="entry name" value="ALPHA-L-RHAMNOSIDASE C-TERMINAL DOMAIN-CONTAINING PROTEIN"/>
    <property type="match status" value="1"/>
</dbReference>
<dbReference type="SUPFAM" id="SSF48208">
    <property type="entry name" value="Six-hairpin glycosidases"/>
    <property type="match status" value="1"/>
</dbReference>
<dbReference type="InterPro" id="IPR035396">
    <property type="entry name" value="Bac_rhamnosid6H"/>
</dbReference>
<accession>A0A5N8WNX1</accession>
<dbReference type="GO" id="GO:0005975">
    <property type="term" value="P:carbohydrate metabolic process"/>
    <property type="evidence" value="ECO:0007669"/>
    <property type="project" value="InterPro"/>
</dbReference>
<dbReference type="Gene3D" id="1.50.10.10">
    <property type="match status" value="1"/>
</dbReference>
<feature type="region of interest" description="Disordered" evidence="1">
    <location>
        <begin position="843"/>
        <end position="872"/>
    </location>
</feature>
<dbReference type="RefSeq" id="WP_152861075.1">
    <property type="nucleotide sequence ID" value="NZ_VMNX01000023.1"/>
</dbReference>
<comment type="caution">
    <text evidence="3">The sequence shown here is derived from an EMBL/GenBank/DDBJ whole genome shotgun (WGS) entry which is preliminary data.</text>
</comment>
<dbReference type="Pfam" id="PF17389">
    <property type="entry name" value="Bac_rhamnosid6H"/>
    <property type="match status" value="1"/>
</dbReference>
<name>A0A5N8WNX1_9ACTN</name>
<organism evidence="3 4">
    <name type="scientific">Streptomyces acidicola</name>
    <dbReference type="NCBI Taxonomy" id="2596892"/>
    <lineage>
        <taxon>Bacteria</taxon>
        <taxon>Bacillati</taxon>
        <taxon>Actinomycetota</taxon>
        <taxon>Actinomycetes</taxon>
        <taxon>Kitasatosporales</taxon>
        <taxon>Streptomycetaceae</taxon>
        <taxon>Streptomyces</taxon>
    </lineage>
</organism>
<feature type="domain" description="Alpha-L-rhamnosidase six-hairpin glycosidase" evidence="2">
    <location>
        <begin position="406"/>
        <end position="648"/>
    </location>
</feature>
<keyword evidence="4" id="KW-1185">Reference proteome</keyword>
<dbReference type="AlphaFoldDB" id="A0A5N8WNX1"/>
<evidence type="ECO:0000259" key="2">
    <source>
        <dbReference type="Pfam" id="PF17389"/>
    </source>
</evidence>
<dbReference type="SUPFAM" id="SSF49785">
    <property type="entry name" value="Galactose-binding domain-like"/>
    <property type="match status" value="1"/>
</dbReference>
<feature type="region of interest" description="Disordered" evidence="1">
    <location>
        <begin position="1"/>
        <end position="35"/>
    </location>
</feature>
<evidence type="ECO:0000313" key="3">
    <source>
        <dbReference type="EMBL" id="MPY48842.1"/>
    </source>
</evidence>
<dbReference type="InterPro" id="IPR012341">
    <property type="entry name" value="6hp_glycosidase-like_sf"/>
</dbReference>
<dbReference type="InterPro" id="IPR008979">
    <property type="entry name" value="Galactose-bd-like_sf"/>
</dbReference>
<proteinExistence type="predicted"/>